<dbReference type="AlphaFoldDB" id="F2IA52"/>
<name>F2IA52_FLUTR</name>
<keyword evidence="1" id="KW-0732">Signal</keyword>
<reference evidence="2 3" key="1">
    <citation type="journal article" date="2011" name="Stand. Genomic Sci.">
        <title>Complete genome sequence of the gliding freshwater bacterium Fluviicola taffensis type strain (RW262).</title>
        <authorList>
            <person name="Woyke T."/>
            <person name="Chertkov O."/>
            <person name="Lapidus A."/>
            <person name="Nolan M."/>
            <person name="Lucas S."/>
            <person name="Del Rio T.G."/>
            <person name="Tice H."/>
            <person name="Cheng J.F."/>
            <person name="Tapia R."/>
            <person name="Han C."/>
            <person name="Goodwin L."/>
            <person name="Pitluck S."/>
            <person name="Liolios K."/>
            <person name="Pagani I."/>
            <person name="Ivanova N."/>
            <person name="Huntemann M."/>
            <person name="Mavromatis K."/>
            <person name="Mikhailova N."/>
            <person name="Pati A."/>
            <person name="Chen A."/>
            <person name="Palaniappan K."/>
            <person name="Land M."/>
            <person name="Hauser L."/>
            <person name="Brambilla E.M."/>
            <person name="Rohde M."/>
            <person name="Mwirichia R."/>
            <person name="Sikorski J."/>
            <person name="Tindall B.J."/>
            <person name="Goker M."/>
            <person name="Bristow J."/>
            <person name="Eisen J.A."/>
            <person name="Markowitz V."/>
            <person name="Hugenholtz P."/>
            <person name="Klenk H.P."/>
            <person name="Kyrpides N.C."/>
        </authorList>
    </citation>
    <scope>NUCLEOTIDE SEQUENCE [LARGE SCALE GENOMIC DNA]</scope>
    <source>
        <strain evidence="3">DSM 16823 / RW262 / RW262</strain>
    </source>
</reference>
<keyword evidence="3" id="KW-1185">Reference proteome</keyword>
<evidence type="ECO:0000313" key="2">
    <source>
        <dbReference type="EMBL" id="AEA45229.1"/>
    </source>
</evidence>
<dbReference type="HOGENOM" id="CLU_851771_0_0_10"/>
<evidence type="ECO:0000313" key="3">
    <source>
        <dbReference type="Proteomes" id="UP000007463"/>
    </source>
</evidence>
<dbReference type="STRING" id="755732.Fluta_3256"/>
<sequence precursor="true">MNLKITLIGIFSFMIFSLNAQNALFQNTQGILGEGSNAYFNSEGYDISQEDIEVMFDEKGIRKLMNKLDIPKGTLVSESPDFPKVKIIEHAVHEGNAATNYVYYLSSHKYGFTRVVCFGTSSGRIPSFEKEFYRAMITHSFPKSIMTSMEIDTIYFAGRQLDLSTICKWMGPRNLQCPNYGQMNWSEFSDSLRASQLIVNQKFINSMNDNMTIQSEKVVNVVFEGQEVTAIHQVVKVHIPQLIMGGSNVLIVYYVLANVRGRYVACIMSQYTDDNGVKNNKLAPLLAEVMELKQ</sequence>
<dbReference type="eggNOG" id="ENOG50332V9">
    <property type="taxonomic scope" value="Bacteria"/>
</dbReference>
<reference evidence="3" key="2">
    <citation type="submission" date="2011-02" db="EMBL/GenBank/DDBJ databases">
        <title>The complete genome of Fluviicola taffensis DSM 16823.</title>
        <authorList>
            <consortium name="US DOE Joint Genome Institute (JGI-PGF)"/>
            <person name="Lucas S."/>
            <person name="Copeland A."/>
            <person name="Lapidus A."/>
            <person name="Bruce D."/>
            <person name="Goodwin L."/>
            <person name="Pitluck S."/>
            <person name="Kyrpides N."/>
            <person name="Mavromatis K."/>
            <person name="Ivanova N."/>
            <person name="Mikhailova N."/>
            <person name="Pagani I."/>
            <person name="Chertkov O."/>
            <person name="Detter J.C."/>
            <person name="Han C."/>
            <person name="Tapia R."/>
            <person name="Land M."/>
            <person name="Hauser L."/>
            <person name="Markowitz V."/>
            <person name="Cheng J.-F."/>
            <person name="Hugenholtz P."/>
            <person name="Woyke T."/>
            <person name="Wu D."/>
            <person name="Tindall B."/>
            <person name="Pomrenke H.G."/>
            <person name="Brambilla E."/>
            <person name="Klenk H.-P."/>
            <person name="Eisen J.A."/>
        </authorList>
    </citation>
    <scope>NUCLEOTIDE SEQUENCE [LARGE SCALE GENOMIC DNA]</scope>
    <source>
        <strain evidence="3">DSM 16823 / RW262 / RW262</strain>
    </source>
</reference>
<evidence type="ECO:0000256" key="1">
    <source>
        <dbReference type="SAM" id="SignalP"/>
    </source>
</evidence>
<accession>F2IA52</accession>
<dbReference type="EMBL" id="CP002542">
    <property type="protein sequence ID" value="AEA45229.1"/>
    <property type="molecule type" value="Genomic_DNA"/>
</dbReference>
<proteinExistence type="predicted"/>
<protein>
    <submittedName>
        <fullName evidence="2">Uncharacterized protein</fullName>
    </submittedName>
</protein>
<gene>
    <name evidence="2" type="ordered locus">Fluta_3256</name>
</gene>
<feature type="chain" id="PRO_5003278223" evidence="1">
    <location>
        <begin position="23"/>
        <end position="294"/>
    </location>
</feature>
<dbReference type="KEGG" id="fte:Fluta_3256"/>
<organism evidence="2 3">
    <name type="scientific">Fluviicola taffensis (strain DSM 16823 / NCIMB 13979 / RW262)</name>
    <dbReference type="NCBI Taxonomy" id="755732"/>
    <lineage>
        <taxon>Bacteria</taxon>
        <taxon>Pseudomonadati</taxon>
        <taxon>Bacteroidota</taxon>
        <taxon>Flavobacteriia</taxon>
        <taxon>Flavobacteriales</taxon>
        <taxon>Crocinitomicaceae</taxon>
        <taxon>Fluviicola</taxon>
    </lineage>
</organism>
<dbReference type="Proteomes" id="UP000007463">
    <property type="component" value="Chromosome"/>
</dbReference>
<feature type="signal peptide" evidence="1">
    <location>
        <begin position="1"/>
        <end position="22"/>
    </location>
</feature>